<dbReference type="EMBL" id="CP024988">
    <property type="protein sequence ID" value="AWT27078.1"/>
    <property type="molecule type" value="Genomic_DNA"/>
</dbReference>
<gene>
    <name evidence="1" type="ORF">Csp1_23280</name>
</gene>
<name>A0A2Z3YQI9_9CORY</name>
<evidence type="ECO:0000313" key="2">
    <source>
        <dbReference type="Proteomes" id="UP000247696"/>
    </source>
</evidence>
<reference evidence="2" key="1">
    <citation type="submission" date="2017-11" db="EMBL/GenBank/DDBJ databases">
        <title>Otitis media/interna in a cat caused by the recently described species Corynebacterium provencense.</title>
        <authorList>
            <person name="Kittl S."/>
            <person name="Brodard I."/>
            <person name="Rychener L."/>
            <person name="Jores J."/>
            <person name="Roosje P."/>
            <person name="Gobeli Brawand S."/>
        </authorList>
    </citation>
    <scope>NUCLEOTIDE SEQUENCE [LARGE SCALE GENOMIC DNA]</scope>
    <source>
        <strain evidence="2">17KM38</strain>
    </source>
</reference>
<proteinExistence type="predicted"/>
<dbReference type="Proteomes" id="UP000247696">
    <property type="component" value="Chromosome"/>
</dbReference>
<evidence type="ECO:0000313" key="1">
    <source>
        <dbReference type="EMBL" id="AWT27078.1"/>
    </source>
</evidence>
<protein>
    <submittedName>
        <fullName evidence="1">Uncharacterized protein</fullName>
    </submittedName>
</protein>
<dbReference type="RefSeq" id="WP_227871060.1">
    <property type="nucleotide sequence ID" value="NZ_CP024988.1"/>
</dbReference>
<organism evidence="1 2">
    <name type="scientific">Corynebacterium provencense</name>
    <dbReference type="NCBI Taxonomy" id="1737425"/>
    <lineage>
        <taxon>Bacteria</taxon>
        <taxon>Bacillati</taxon>
        <taxon>Actinomycetota</taxon>
        <taxon>Actinomycetes</taxon>
        <taxon>Mycobacteriales</taxon>
        <taxon>Corynebacteriaceae</taxon>
        <taxon>Corynebacterium</taxon>
    </lineage>
</organism>
<accession>A0A2Z3YQI9</accession>
<dbReference type="AlphaFoldDB" id="A0A2Z3YQI9"/>
<sequence length="610" mass="66407">MDPLDNAFLLVAPSAVGDGAAWCPPEYLRGAPGVPDGDEARHLRELAEDILDLPGVLGLFDHAVPADTGILAGEEFPPESRAELVAMAVDHRFCLTTFDLVAGAVGEILVNATGPATDCLMWDSHDRITTHVDRRTVGDLLKRDISRCEEEGGSPSVTVEPVDGSLSPVPGVHLVHAVHLRDRLWVVSHATGGPDPELEVTVDGVEEVVRVVGNFIDGDAAEFLGRDWNRPGIVPDDDGDSTDADESPVTVHFFLAADFDDDPGQFRTSRDFELAAEDFNSYARDPAADRDAVPEVLDNFADWMNRRAVRAADDPDNPPADMYMDLDPFPVRPRGRMLSVTVPLVAHVHDDTFVDLLVKASSLGLCMLEENGTVWVNASGPVTDCRVSVRGGGVVLSATPESLRSTLEAAVFAGVEGFVLSVEPSGRAVGPPVPGVSEVQVGIGENSWIIHRLSENRRFSLTTPGTTVDDVIGLLVEYLTGDTGALLGRDWEDISEGTVPDGSSRWQLSDSTGNILEVGEQEVHVAVPMNYDEDLNWFQVSDRIVQGDYITVSRHLGTKWSVMWGHGFGEEHYFRRIVDTREDAETLIHAWIDEPESDFLDRGWELVDND</sequence>
<dbReference type="KEGG" id="cpre:Csp1_23280"/>
<keyword evidence="2" id="KW-1185">Reference proteome</keyword>
<dbReference type="STRING" id="1737425.GCA_900049755_01539"/>